<dbReference type="Pfam" id="PF00873">
    <property type="entry name" value="ACR_tran"/>
    <property type="match status" value="1"/>
</dbReference>
<dbReference type="InterPro" id="IPR001036">
    <property type="entry name" value="Acrflvin-R"/>
</dbReference>
<comment type="caution">
    <text evidence="9">The sequence shown here is derived from an EMBL/GenBank/DDBJ whole genome shotgun (WGS) entry which is preliminary data.</text>
</comment>
<comment type="subcellular location">
    <subcellularLocation>
        <location evidence="1">Cell membrane</location>
        <topology evidence="1">Multi-pass membrane protein</topology>
    </subcellularLocation>
</comment>
<proteinExistence type="inferred from homology"/>
<dbReference type="NCBIfam" id="TIGR00914">
    <property type="entry name" value="2A0601"/>
    <property type="match status" value="1"/>
</dbReference>
<feature type="transmembrane region" description="Helical" evidence="8">
    <location>
        <begin position="922"/>
        <end position="948"/>
    </location>
</feature>
<keyword evidence="6 8" id="KW-1133">Transmembrane helix</keyword>
<keyword evidence="4" id="KW-1003">Cell membrane</keyword>
<dbReference type="SUPFAM" id="SSF82693">
    <property type="entry name" value="Multidrug efflux transporter AcrB pore domain, PN1, PN2, PC1 and PC2 subdomains"/>
    <property type="match status" value="2"/>
</dbReference>
<dbReference type="Gene3D" id="3.30.2090.10">
    <property type="entry name" value="Multidrug efflux transporter AcrB TolC docking domain, DN and DC subdomains"/>
    <property type="match status" value="2"/>
</dbReference>
<dbReference type="PANTHER" id="PTHR32063:SF4">
    <property type="entry name" value="SLR6043 PROTEIN"/>
    <property type="match status" value="1"/>
</dbReference>
<name>A0ABW0KXB6_9BACT</name>
<evidence type="ECO:0000256" key="3">
    <source>
        <dbReference type="ARBA" id="ARBA00022448"/>
    </source>
</evidence>
<dbReference type="EMBL" id="JBHSMQ010000009">
    <property type="protein sequence ID" value="MFC5457192.1"/>
    <property type="molecule type" value="Genomic_DNA"/>
</dbReference>
<dbReference type="Gene3D" id="1.20.1640.10">
    <property type="entry name" value="Multidrug efflux transporter AcrB transmembrane domain"/>
    <property type="match status" value="2"/>
</dbReference>
<keyword evidence="5 8" id="KW-0812">Transmembrane</keyword>
<keyword evidence="7 8" id="KW-0472">Membrane</keyword>
<sequence>MLNKLIRFSLHNRPLMLMAALFVLVFGWQTLLQLPVEVLPDMTKPTVTILTEAPGLAPEEVETLVTQPLESAVQGVGGLDRLRSNSDVGLSLIFAEFAWGTDIYRARQLVQERMQNVLATLPKDATPGMTPVSSLMGEILLVGMRCDKKPGEPGYIPPMDLRTLADWTLRRRLQSISGIAEVLTIGGGVKQIHVQPNPYRLAAFGITFAEIEAAVSRAAGNSTSGYLQAGPREIMVRNLGMTTRLEDLSRTVIKTVGSRPVLISDVAEVRHAVQTMRGDASVNGTMGVILSIDKAPGFDTLKLSRKIEDALKEFRPTLPEGVSVEIMFRQGDFIEHAIGNLREAIRDGAIMVAVILFIFLLNLRTTAITLMAMPLSFAVTILTFKVFGISVNSMTLGGLAVAIGMVVDDAIVDVENVYRRLKENASAQAPKPFLDVIATASGEVRNSILYATVLIILVFLPLLGLEGLEGRLFTPIAIATITSMAASFVVSLTVIPVLCSLLLSSKPSGRPHRDGFLVRGMKWIVQRTFLKAALGAPLLIIAAAGVLLIAALMLYPIMGKEFLPAFNEGSATISLASAPGTSLAQSNEIGEVGVRLLQGIPEVKSVGRRAGRAERDDHVMPVSVNEFDVEFKEGGRPREEVFAVIREQLKAIPGTFLNVGQPIGHRLSHMLSGVSAKIAVKIFGPDLGVLREKGAQVRDVAKTVPGLTDVILEAQVPIPQIKIEVNRERAIAYGVQPGALNEQVSTLLGGKTMTELREGQRTVDLVLRLPEDWRDSPEKLGDLLIENDSGMRIPLKLVADIREGKGPNVINRENTQRRIVIGANTSVRDLESLVGQWEAAVREKVKLPEGYFLRFEGEFQAQQAAAKRIAFYFALVLLAITILLYGYFRSLSLALQVMVNIPLALMGGLALTWLLINNISIATIVGFIAVGGVAARNGIMMISHYLHLMAHEGESFSPGMIVRGTLERLVPVLMTALSAGIALIPLLLAAHEPGKEILHPVAVVIAGGLVSSTFLDLMVTPAAFYLFGRRASAAALRSRAPAAL</sequence>
<keyword evidence="10" id="KW-1185">Reference proteome</keyword>
<feature type="transmembrane region" description="Helical" evidence="8">
    <location>
        <begin position="476"/>
        <end position="503"/>
    </location>
</feature>
<dbReference type="Gene3D" id="3.30.70.1430">
    <property type="entry name" value="Multidrug efflux transporter AcrB pore domain"/>
    <property type="match status" value="2"/>
</dbReference>
<dbReference type="PRINTS" id="PR00702">
    <property type="entry name" value="ACRIFLAVINRP"/>
</dbReference>
<feature type="transmembrane region" description="Helical" evidence="8">
    <location>
        <begin position="1001"/>
        <end position="1027"/>
    </location>
</feature>
<dbReference type="PANTHER" id="PTHR32063">
    <property type="match status" value="1"/>
</dbReference>
<dbReference type="Proteomes" id="UP001596052">
    <property type="component" value="Unassembled WGS sequence"/>
</dbReference>
<keyword evidence="3" id="KW-0813">Transport</keyword>
<feature type="transmembrane region" description="Helical" evidence="8">
    <location>
        <begin position="344"/>
        <end position="363"/>
    </location>
</feature>
<gene>
    <name evidence="9" type="ORF">ACFQDI_20150</name>
</gene>
<dbReference type="Gene3D" id="3.30.70.1320">
    <property type="entry name" value="Multidrug efflux transporter AcrB pore domain like"/>
    <property type="match status" value="1"/>
</dbReference>
<dbReference type="SUPFAM" id="SSF82866">
    <property type="entry name" value="Multidrug efflux transporter AcrB transmembrane domain"/>
    <property type="match status" value="2"/>
</dbReference>
<evidence type="ECO:0000313" key="9">
    <source>
        <dbReference type="EMBL" id="MFC5457192.1"/>
    </source>
</evidence>
<dbReference type="SUPFAM" id="SSF82714">
    <property type="entry name" value="Multidrug efflux transporter AcrB TolC docking domain, DN and DC subdomains"/>
    <property type="match status" value="2"/>
</dbReference>
<evidence type="ECO:0000313" key="10">
    <source>
        <dbReference type="Proteomes" id="UP001596052"/>
    </source>
</evidence>
<dbReference type="InterPro" id="IPR027463">
    <property type="entry name" value="AcrB_DN_DC_subdom"/>
</dbReference>
<feature type="transmembrane region" description="Helical" evidence="8">
    <location>
        <begin position="529"/>
        <end position="555"/>
    </location>
</feature>
<evidence type="ECO:0000256" key="2">
    <source>
        <dbReference type="ARBA" id="ARBA00010942"/>
    </source>
</evidence>
<dbReference type="Gene3D" id="3.30.70.1440">
    <property type="entry name" value="Multidrug efflux transporter AcrB pore domain"/>
    <property type="match status" value="1"/>
</dbReference>
<reference evidence="10" key="1">
    <citation type="journal article" date="2019" name="Int. J. Syst. Evol. Microbiol.">
        <title>The Global Catalogue of Microorganisms (GCM) 10K type strain sequencing project: providing services to taxonomists for standard genome sequencing and annotation.</title>
        <authorList>
            <consortium name="The Broad Institute Genomics Platform"/>
            <consortium name="The Broad Institute Genome Sequencing Center for Infectious Disease"/>
            <person name="Wu L."/>
            <person name="Ma J."/>
        </authorList>
    </citation>
    <scope>NUCLEOTIDE SEQUENCE [LARGE SCALE GENOMIC DNA]</scope>
    <source>
        <strain evidence="10">CGMCC 4.1469</strain>
    </source>
</reference>
<comment type="similarity">
    <text evidence="2">Belongs to the resistance-nodulation-cell division (RND) (TC 2.A.6) family.</text>
</comment>
<feature type="transmembrane region" description="Helical" evidence="8">
    <location>
        <begin position="969"/>
        <end position="989"/>
    </location>
</feature>
<evidence type="ECO:0000256" key="4">
    <source>
        <dbReference type="ARBA" id="ARBA00022475"/>
    </source>
</evidence>
<feature type="transmembrane region" description="Helical" evidence="8">
    <location>
        <begin position="447"/>
        <end position="464"/>
    </location>
</feature>
<evidence type="ECO:0000256" key="7">
    <source>
        <dbReference type="ARBA" id="ARBA00023136"/>
    </source>
</evidence>
<dbReference type="InterPro" id="IPR004763">
    <property type="entry name" value="CusA-like"/>
</dbReference>
<accession>A0ABW0KXB6</accession>
<evidence type="ECO:0000256" key="1">
    <source>
        <dbReference type="ARBA" id="ARBA00004651"/>
    </source>
</evidence>
<feature type="transmembrane region" description="Helical" evidence="8">
    <location>
        <begin position="869"/>
        <end position="888"/>
    </location>
</feature>
<organism evidence="9 10">
    <name type="scientific">Prosthecobacter fluviatilis</name>
    <dbReference type="NCBI Taxonomy" id="445931"/>
    <lineage>
        <taxon>Bacteria</taxon>
        <taxon>Pseudomonadati</taxon>
        <taxon>Verrucomicrobiota</taxon>
        <taxon>Verrucomicrobiia</taxon>
        <taxon>Verrucomicrobiales</taxon>
        <taxon>Verrucomicrobiaceae</taxon>
        <taxon>Prosthecobacter</taxon>
    </lineage>
</organism>
<evidence type="ECO:0000256" key="5">
    <source>
        <dbReference type="ARBA" id="ARBA00022692"/>
    </source>
</evidence>
<protein>
    <submittedName>
        <fullName evidence="9">Efflux RND transporter permease subunit</fullName>
    </submittedName>
</protein>
<evidence type="ECO:0000256" key="8">
    <source>
        <dbReference type="SAM" id="Phobius"/>
    </source>
</evidence>
<dbReference type="RefSeq" id="WP_377170220.1">
    <property type="nucleotide sequence ID" value="NZ_JBHSMQ010000009.1"/>
</dbReference>
<evidence type="ECO:0000256" key="6">
    <source>
        <dbReference type="ARBA" id="ARBA00022989"/>
    </source>
</evidence>